<dbReference type="InterPro" id="IPR011022">
    <property type="entry name" value="Arrestin_C-like"/>
</dbReference>
<dbReference type="GO" id="GO:0005737">
    <property type="term" value="C:cytoplasm"/>
    <property type="evidence" value="ECO:0007669"/>
    <property type="project" value="TreeGrafter"/>
</dbReference>
<dbReference type="InterPro" id="IPR050357">
    <property type="entry name" value="Arrestin_domain-protein"/>
</dbReference>
<reference evidence="4" key="1">
    <citation type="submission" date="2017-10" db="EMBL/GenBank/DDBJ databases">
        <title>Rapid genome shrinkage in a self-fertile nematode reveals novel sperm competition proteins.</title>
        <authorList>
            <person name="Yin D."/>
            <person name="Schwarz E.M."/>
            <person name="Thomas C.G."/>
            <person name="Felde R.L."/>
            <person name="Korf I.F."/>
            <person name="Cutter A.D."/>
            <person name="Schartner C.M."/>
            <person name="Ralston E.J."/>
            <person name="Meyer B.J."/>
            <person name="Haag E.S."/>
        </authorList>
    </citation>
    <scope>NUCLEOTIDE SEQUENCE [LARGE SCALE GENOMIC DNA]</scope>
    <source>
        <strain evidence="4">JU1422</strain>
    </source>
</reference>
<dbReference type="InterPro" id="IPR014752">
    <property type="entry name" value="Arrestin-like_C"/>
</dbReference>
<accession>A0A2G5V623</accession>
<keyword evidence="4" id="KW-1185">Reference proteome</keyword>
<protein>
    <recommendedName>
        <fullName evidence="2">Arrestin C-terminal-like domain-containing protein</fullName>
    </recommendedName>
</protein>
<dbReference type="Proteomes" id="UP000230233">
    <property type="component" value="Chromosome II"/>
</dbReference>
<dbReference type="GO" id="GO:0015031">
    <property type="term" value="P:protein transport"/>
    <property type="evidence" value="ECO:0007669"/>
    <property type="project" value="TreeGrafter"/>
</dbReference>
<gene>
    <name evidence="3" type="primary">Cni-arrd-14</name>
    <name evidence="3" type="synonym">Cnig_chr_II.g6628</name>
    <name evidence="3" type="ORF">B9Z55_006628</name>
</gene>
<dbReference type="Pfam" id="PF00339">
    <property type="entry name" value="Arrestin_N"/>
    <property type="match status" value="1"/>
</dbReference>
<evidence type="ECO:0000313" key="3">
    <source>
        <dbReference type="EMBL" id="PIC47192.1"/>
    </source>
</evidence>
<comment type="caution">
    <text evidence="3">The sequence shown here is derived from an EMBL/GenBank/DDBJ whole genome shotgun (WGS) entry which is preliminary data.</text>
</comment>
<dbReference type="Pfam" id="PF02752">
    <property type="entry name" value="Arrestin_C"/>
    <property type="match status" value="1"/>
</dbReference>
<dbReference type="InterPro" id="IPR011021">
    <property type="entry name" value="Arrestin-like_N"/>
</dbReference>
<dbReference type="STRING" id="1611254.A0A2G5V623"/>
<evidence type="ECO:0000313" key="4">
    <source>
        <dbReference type="Proteomes" id="UP000230233"/>
    </source>
</evidence>
<comment type="similarity">
    <text evidence="1">Belongs to the arrestin family.</text>
</comment>
<evidence type="ECO:0000259" key="2">
    <source>
        <dbReference type="SMART" id="SM01017"/>
    </source>
</evidence>
<dbReference type="SUPFAM" id="SSF81296">
    <property type="entry name" value="E set domains"/>
    <property type="match status" value="2"/>
</dbReference>
<dbReference type="OrthoDB" id="2333384at2759"/>
<sequence>MIPIIPGIMAYCHPAIEFEKEIYLPGEEITGRAWVSTTKDMKAKSVEITFTGKAVNAFKLGKAANVAKTGKKGEEVYVEMKHEVWAPENEENTFPAGDYEWKFSFELPKDCPPSFEGKNGFIRYSVLLHMDIPNWPEKNVERAVTVSPIIDLNTIAEAGEPTKMHLDSTVFFFNCFPCAPRRGSVIYELASPKLGYVSGETVIVNGAIQNNTSKPIRIIQAKLNRVVTYREELQGKNKKRNPADADGYKSRCERTVLETKIERCQIQPDETTPFEFSFVIPPVVATIRNSKCINVEYNVSIWADTGFCNKIEDASLNILVGNVPLAPSSLPSQKFVDGNAAQSWKVHLKPDFTYQIPYYGI</sequence>
<dbReference type="PANTHER" id="PTHR11188:SF151">
    <property type="entry name" value="ARRESTIN C-TERMINAL-LIKE DOMAIN-CONTAINING PROTEIN"/>
    <property type="match status" value="1"/>
</dbReference>
<proteinExistence type="inferred from homology"/>
<dbReference type="EMBL" id="PDUG01000002">
    <property type="protein sequence ID" value="PIC47192.1"/>
    <property type="molecule type" value="Genomic_DNA"/>
</dbReference>
<name>A0A2G5V623_9PELO</name>
<organism evidence="3 4">
    <name type="scientific">Caenorhabditis nigoni</name>
    <dbReference type="NCBI Taxonomy" id="1611254"/>
    <lineage>
        <taxon>Eukaryota</taxon>
        <taxon>Metazoa</taxon>
        <taxon>Ecdysozoa</taxon>
        <taxon>Nematoda</taxon>
        <taxon>Chromadorea</taxon>
        <taxon>Rhabditida</taxon>
        <taxon>Rhabditina</taxon>
        <taxon>Rhabditomorpha</taxon>
        <taxon>Rhabditoidea</taxon>
        <taxon>Rhabditidae</taxon>
        <taxon>Peloderinae</taxon>
        <taxon>Caenorhabditis</taxon>
    </lineage>
</organism>
<feature type="domain" description="Arrestin C-terminal-like" evidence="2">
    <location>
        <begin position="181"/>
        <end position="325"/>
    </location>
</feature>
<evidence type="ECO:0000256" key="1">
    <source>
        <dbReference type="ARBA" id="ARBA00005298"/>
    </source>
</evidence>
<dbReference type="SMART" id="SM01017">
    <property type="entry name" value="Arrestin_C"/>
    <property type="match status" value="1"/>
</dbReference>
<dbReference type="Gene3D" id="2.60.40.640">
    <property type="match status" value="2"/>
</dbReference>
<dbReference type="InterPro" id="IPR014756">
    <property type="entry name" value="Ig_E-set"/>
</dbReference>
<dbReference type="PANTHER" id="PTHR11188">
    <property type="entry name" value="ARRESTIN DOMAIN CONTAINING PROTEIN"/>
    <property type="match status" value="1"/>
</dbReference>
<dbReference type="AlphaFoldDB" id="A0A2G5V623"/>